<reference evidence="2 3" key="1">
    <citation type="journal article" date="2018" name="PLoS Genet.">
        <title>Population sequencing reveals clonal diversity and ancestral inbreeding in the grapevine cultivar Chardonnay.</title>
        <authorList>
            <person name="Roach M.J."/>
            <person name="Johnson D.L."/>
            <person name="Bohlmann J."/>
            <person name="van Vuuren H.J."/>
            <person name="Jones S.J."/>
            <person name="Pretorius I.S."/>
            <person name="Schmidt S.A."/>
            <person name="Borneman A.R."/>
        </authorList>
    </citation>
    <scope>NUCLEOTIDE SEQUENCE [LARGE SCALE GENOMIC DNA]</scope>
    <source>
        <strain evidence="3">cv. Chardonnay</strain>
        <tissue evidence="2">Leaf</tissue>
    </source>
</reference>
<name>A0A438F656_VITVI</name>
<comment type="caution">
    <text evidence="2">The sequence shown here is derived from an EMBL/GenBank/DDBJ whole genome shotgun (WGS) entry which is preliminary data.</text>
</comment>
<feature type="compositionally biased region" description="Low complexity" evidence="1">
    <location>
        <begin position="1"/>
        <end position="25"/>
    </location>
</feature>
<feature type="compositionally biased region" description="Polar residues" evidence="1">
    <location>
        <begin position="43"/>
        <end position="53"/>
    </location>
</feature>
<accession>A0A438F656</accession>
<evidence type="ECO:0000256" key="1">
    <source>
        <dbReference type="SAM" id="MobiDB-lite"/>
    </source>
</evidence>
<feature type="compositionally biased region" description="Polar residues" evidence="1">
    <location>
        <begin position="71"/>
        <end position="81"/>
    </location>
</feature>
<feature type="region of interest" description="Disordered" evidence="1">
    <location>
        <begin position="1"/>
        <end position="87"/>
    </location>
</feature>
<proteinExistence type="predicted"/>
<dbReference type="Proteomes" id="UP000288805">
    <property type="component" value="Unassembled WGS sequence"/>
</dbReference>
<dbReference type="EMBL" id="QGNW01001114">
    <property type="protein sequence ID" value="RVW55509.1"/>
    <property type="molecule type" value="Genomic_DNA"/>
</dbReference>
<organism evidence="2 3">
    <name type="scientific">Vitis vinifera</name>
    <name type="common">Grape</name>
    <dbReference type="NCBI Taxonomy" id="29760"/>
    <lineage>
        <taxon>Eukaryota</taxon>
        <taxon>Viridiplantae</taxon>
        <taxon>Streptophyta</taxon>
        <taxon>Embryophyta</taxon>
        <taxon>Tracheophyta</taxon>
        <taxon>Spermatophyta</taxon>
        <taxon>Magnoliopsida</taxon>
        <taxon>eudicotyledons</taxon>
        <taxon>Gunneridae</taxon>
        <taxon>Pentapetalae</taxon>
        <taxon>rosids</taxon>
        <taxon>Vitales</taxon>
        <taxon>Vitaceae</taxon>
        <taxon>Viteae</taxon>
        <taxon>Vitis</taxon>
    </lineage>
</organism>
<dbReference type="AlphaFoldDB" id="A0A438F656"/>
<sequence length="87" mass="8811">MNLSASSSSSLLSSSPSSSSSSTTSWFSGIVRGRSDKSGSIKMANNSVASDPSGSGGPVNRKNPVPWRSLQVRSQASSGSGLCSERA</sequence>
<gene>
    <name evidence="2" type="ORF">CK203_075253</name>
</gene>
<protein>
    <submittedName>
        <fullName evidence="2">Uncharacterized protein</fullName>
    </submittedName>
</protein>
<evidence type="ECO:0000313" key="3">
    <source>
        <dbReference type="Proteomes" id="UP000288805"/>
    </source>
</evidence>
<evidence type="ECO:0000313" key="2">
    <source>
        <dbReference type="EMBL" id="RVW55509.1"/>
    </source>
</evidence>